<dbReference type="EMBL" id="BJXV01000018">
    <property type="protein sequence ID" value="GEN29209.1"/>
    <property type="molecule type" value="Genomic_DNA"/>
</dbReference>
<dbReference type="AlphaFoldDB" id="A0A511URK5"/>
<dbReference type="InterPro" id="IPR009057">
    <property type="entry name" value="Homeodomain-like_sf"/>
</dbReference>
<evidence type="ECO:0000313" key="5">
    <source>
        <dbReference type="Proteomes" id="UP000321303"/>
    </source>
</evidence>
<reference evidence="4 5" key="1">
    <citation type="submission" date="2019-07" db="EMBL/GenBank/DDBJ databases">
        <title>Whole genome shotgun sequence of Halomonas variabilis NBRC 102410.</title>
        <authorList>
            <person name="Hosoyama A."/>
            <person name="Uohara A."/>
            <person name="Ohji S."/>
            <person name="Ichikawa N."/>
        </authorList>
    </citation>
    <scope>NUCLEOTIDE SEQUENCE [LARGE SCALE GENOMIC DNA]</scope>
    <source>
        <strain evidence="4 5">NBRC 102410</strain>
    </source>
</reference>
<evidence type="ECO:0000256" key="2">
    <source>
        <dbReference type="ARBA" id="ARBA00023163"/>
    </source>
</evidence>
<dbReference type="RefSeq" id="WP_146876118.1">
    <property type="nucleotide sequence ID" value="NZ_BJXV01000018.1"/>
</dbReference>
<dbReference type="InterPro" id="IPR036271">
    <property type="entry name" value="Tet_transcr_reg_TetR-rel_C_sf"/>
</dbReference>
<accession>A0A511URK5</accession>
<keyword evidence="5" id="KW-1185">Reference proteome</keyword>
<evidence type="ECO:0000313" key="4">
    <source>
        <dbReference type="EMBL" id="GEN29209.1"/>
    </source>
</evidence>
<dbReference type="Pfam" id="PF13305">
    <property type="entry name" value="TetR_C_33"/>
    <property type="match status" value="1"/>
</dbReference>
<dbReference type="Gene3D" id="1.10.357.10">
    <property type="entry name" value="Tetracycline Repressor, domain 2"/>
    <property type="match status" value="1"/>
</dbReference>
<dbReference type="SUPFAM" id="SSF48498">
    <property type="entry name" value="Tetracyclin repressor-like, C-terminal domain"/>
    <property type="match status" value="1"/>
</dbReference>
<evidence type="ECO:0000256" key="1">
    <source>
        <dbReference type="ARBA" id="ARBA00023015"/>
    </source>
</evidence>
<proteinExistence type="predicted"/>
<name>A0A511URK5_9GAMM</name>
<sequence>MAGRAGLTAFKLTQAGAEMADDLGFEQVTLSALARRFDVKVASLYSHLKNSEDLKVRLALLALDELADRAGEAIAGRSGKNALIALANAYRDYAQAHPGRFVAARYPLSDTVAATSSGVKLSRMLGAVLQAYGLSDNEQTHAIRFLGSVFLGYTTLESAGGFAHTAVEAQISWERTLDALDQALRHWPV</sequence>
<gene>
    <name evidence="4" type="ORF">HVA01_28550</name>
</gene>
<protein>
    <submittedName>
        <fullName evidence="4">Transcriptional regulator</fullName>
    </submittedName>
</protein>
<comment type="caution">
    <text evidence="4">The sequence shown here is derived from an EMBL/GenBank/DDBJ whole genome shotgun (WGS) entry which is preliminary data.</text>
</comment>
<organism evidence="4 5">
    <name type="scientific">Halovibrio variabilis</name>
    <dbReference type="NCBI Taxonomy" id="31910"/>
    <lineage>
        <taxon>Bacteria</taxon>
        <taxon>Pseudomonadati</taxon>
        <taxon>Pseudomonadota</taxon>
        <taxon>Gammaproteobacteria</taxon>
        <taxon>Oceanospirillales</taxon>
        <taxon>Halomonadaceae</taxon>
        <taxon>Halovibrio</taxon>
    </lineage>
</organism>
<keyword evidence="1" id="KW-0805">Transcription regulation</keyword>
<keyword evidence="2" id="KW-0804">Transcription</keyword>
<feature type="domain" description="HTH-type transcriptional regulator MT1864/Rv1816-like C-terminal" evidence="3">
    <location>
        <begin position="83"/>
        <end position="180"/>
    </location>
</feature>
<dbReference type="SUPFAM" id="SSF46689">
    <property type="entry name" value="Homeodomain-like"/>
    <property type="match status" value="1"/>
</dbReference>
<dbReference type="InterPro" id="IPR025996">
    <property type="entry name" value="MT1864/Rv1816-like_C"/>
</dbReference>
<dbReference type="OrthoDB" id="71867at2"/>
<evidence type="ECO:0000259" key="3">
    <source>
        <dbReference type="Pfam" id="PF13305"/>
    </source>
</evidence>
<dbReference type="Gene3D" id="1.10.10.60">
    <property type="entry name" value="Homeodomain-like"/>
    <property type="match status" value="1"/>
</dbReference>
<dbReference type="Proteomes" id="UP000321303">
    <property type="component" value="Unassembled WGS sequence"/>
</dbReference>